<comment type="caution">
    <text evidence="2">The sequence shown here is derived from an EMBL/GenBank/DDBJ whole genome shotgun (WGS) entry which is preliminary data.</text>
</comment>
<accession>A0A9W6X7C5</accession>
<evidence type="ECO:0000256" key="1">
    <source>
        <dbReference type="SAM" id="MobiDB-lite"/>
    </source>
</evidence>
<sequence>MAGSVRVETLIAKVDLAEEGSRMSGQDDEAAKVAQTPTTRGESIDKASKIDDSNYNVALGMMHIGQPWAMAETKTAAQMHGTAGTMQVIPGIDSTPVELWRQPTPPL</sequence>
<protein>
    <submittedName>
        <fullName evidence="2">Unnamed protein product</fullName>
    </submittedName>
</protein>
<gene>
    <name evidence="2" type="ORF">Pfra01_000801000</name>
</gene>
<evidence type="ECO:0000313" key="3">
    <source>
        <dbReference type="Proteomes" id="UP001165121"/>
    </source>
</evidence>
<keyword evidence="3" id="KW-1185">Reference proteome</keyword>
<name>A0A9W6X7C5_9STRA</name>
<proteinExistence type="predicted"/>
<dbReference type="AlphaFoldDB" id="A0A9W6X7C5"/>
<dbReference type="Proteomes" id="UP001165121">
    <property type="component" value="Unassembled WGS sequence"/>
</dbReference>
<evidence type="ECO:0000313" key="2">
    <source>
        <dbReference type="EMBL" id="GMF32962.1"/>
    </source>
</evidence>
<organism evidence="2 3">
    <name type="scientific">Phytophthora fragariaefolia</name>
    <dbReference type="NCBI Taxonomy" id="1490495"/>
    <lineage>
        <taxon>Eukaryota</taxon>
        <taxon>Sar</taxon>
        <taxon>Stramenopiles</taxon>
        <taxon>Oomycota</taxon>
        <taxon>Peronosporomycetes</taxon>
        <taxon>Peronosporales</taxon>
        <taxon>Peronosporaceae</taxon>
        <taxon>Phytophthora</taxon>
    </lineage>
</organism>
<reference evidence="2" key="1">
    <citation type="submission" date="2023-04" db="EMBL/GenBank/DDBJ databases">
        <title>Phytophthora fragariaefolia NBRC 109709.</title>
        <authorList>
            <person name="Ichikawa N."/>
            <person name="Sato H."/>
            <person name="Tonouchi N."/>
        </authorList>
    </citation>
    <scope>NUCLEOTIDE SEQUENCE</scope>
    <source>
        <strain evidence="2">NBRC 109709</strain>
    </source>
</reference>
<dbReference type="EMBL" id="BSXT01000716">
    <property type="protein sequence ID" value="GMF32962.1"/>
    <property type="molecule type" value="Genomic_DNA"/>
</dbReference>
<feature type="region of interest" description="Disordered" evidence="1">
    <location>
        <begin position="19"/>
        <end position="47"/>
    </location>
</feature>